<proteinExistence type="predicted"/>
<dbReference type="VEuPathDB" id="FungiDB:PADG_01705"/>
<organism evidence="2 3">
    <name type="scientific">Paracoccidioides brasiliensis (strain Pb18)</name>
    <dbReference type="NCBI Taxonomy" id="502780"/>
    <lineage>
        <taxon>Eukaryota</taxon>
        <taxon>Fungi</taxon>
        <taxon>Dikarya</taxon>
        <taxon>Ascomycota</taxon>
        <taxon>Pezizomycotina</taxon>
        <taxon>Eurotiomycetes</taxon>
        <taxon>Eurotiomycetidae</taxon>
        <taxon>Onygenales</taxon>
        <taxon>Ajellomycetaceae</taxon>
        <taxon>Paracoccidioides</taxon>
    </lineage>
</organism>
<dbReference type="OrthoDB" id="2129688at2759"/>
<gene>
    <name evidence="2" type="ORF">PADG_01705</name>
</gene>
<dbReference type="eggNOG" id="ENOG502RQS7">
    <property type="taxonomic scope" value="Eukaryota"/>
</dbReference>
<reference evidence="2 3" key="1">
    <citation type="journal article" date="2011" name="PLoS Genet.">
        <title>Comparative genomic analysis of human fungal pathogens causing paracoccidioidomycosis.</title>
        <authorList>
            <person name="Desjardins C.A."/>
            <person name="Champion M.D."/>
            <person name="Holder J.W."/>
            <person name="Muszewska A."/>
            <person name="Goldberg J."/>
            <person name="Bailao A.M."/>
            <person name="Brigido M.M."/>
            <person name="Ferreira M.E."/>
            <person name="Garcia A.M."/>
            <person name="Grynberg M."/>
            <person name="Gujja S."/>
            <person name="Heiman D.I."/>
            <person name="Henn M.R."/>
            <person name="Kodira C.D."/>
            <person name="Leon-Narvaez H."/>
            <person name="Longo L.V."/>
            <person name="Ma L.J."/>
            <person name="Malavazi I."/>
            <person name="Matsuo A.L."/>
            <person name="Morais F.V."/>
            <person name="Pereira M."/>
            <person name="Rodriguez-Brito S."/>
            <person name="Sakthikumar S."/>
            <person name="Salem-Izacc S.M."/>
            <person name="Sykes S.M."/>
            <person name="Teixeira M.M."/>
            <person name="Vallejo M.C."/>
            <person name="Walter M.E."/>
            <person name="Yandava C."/>
            <person name="Young S."/>
            <person name="Zeng Q."/>
            <person name="Zucker J."/>
            <person name="Felipe M.S."/>
            <person name="Goldman G.H."/>
            <person name="Haas B.J."/>
            <person name="McEwen J.G."/>
            <person name="Nino-Vega G."/>
            <person name="Puccia R."/>
            <person name="San-Blas G."/>
            <person name="Soares C.M."/>
            <person name="Birren B.W."/>
            <person name="Cuomo C.A."/>
        </authorList>
    </citation>
    <scope>NUCLEOTIDE SEQUENCE [LARGE SCALE GENOMIC DNA]</scope>
    <source>
        <strain evidence="2 3">Pb18</strain>
    </source>
</reference>
<dbReference type="OMA" id="NANFFLM"/>
<dbReference type="GeneID" id="22581324"/>
<dbReference type="PROSITE" id="PS50097">
    <property type="entry name" value="BTB"/>
    <property type="match status" value="1"/>
</dbReference>
<dbReference type="InterPro" id="IPR000210">
    <property type="entry name" value="BTB/POZ_dom"/>
</dbReference>
<keyword evidence="3" id="KW-1185">Reference proteome</keyword>
<dbReference type="AlphaFoldDB" id="C1G439"/>
<dbReference type="HOGENOM" id="CLU_713905_0_0_1"/>
<evidence type="ECO:0000313" key="3">
    <source>
        <dbReference type="Proteomes" id="UP000001628"/>
    </source>
</evidence>
<evidence type="ECO:0000259" key="1">
    <source>
        <dbReference type="PROSITE" id="PS50097"/>
    </source>
</evidence>
<dbReference type="EMBL" id="KN275958">
    <property type="protein sequence ID" value="EEH45555.2"/>
    <property type="molecule type" value="Genomic_DNA"/>
</dbReference>
<dbReference type="Proteomes" id="UP000001628">
    <property type="component" value="Unassembled WGS sequence"/>
</dbReference>
<sequence length="467" mass="53353">MSKVMQAFLKQTRALLHYFAPSFSTSGTTGSLNLSANSKEIGYTILMKYREGHPLGILEICITPYTSAGKRSCNSRGGLQMANLKIKRYGQPGFDPDTRLIVFDEELHVNSAILRLHSQFFQTFLDHYDVDENIQHDPHSSFRYEYVLKGGYDGVYGLQPLGNVKSGIGDADGRDNEIEYHSTVAELRETWNLEQLMNAFYVKPSTIEDLEELEELVRTADFYSALPIVSKFVESSLQISEELLYNIPKFPIEHAVKILCLARKLEASSLFRETFIHVIAFSNSDDGHSYKGIIEELKLQHNEDLIPLVTRYHALLCKEIANANFFLMKCCLNQEHLILRPHATSKDRELALISEVIRHELQPGNGYANLERFSAGFYQKLCDAPFAPTSNQALRYGENYEPGTHHIQTLSRQLQQKVVAHVRKGLWPVTRNCLQFNYPRHTAEYQPGRRDAFLCTQLEDSDLPWHS</sequence>
<dbReference type="RefSeq" id="XP_010757038.1">
    <property type="nucleotide sequence ID" value="XM_010758736.1"/>
</dbReference>
<protein>
    <recommendedName>
        <fullName evidence="1">BTB domain-containing protein</fullName>
    </recommendedName>
</protein>
<dbReference type="KEGG" id="pbn:PADG_01705"/>
<name>C1G439_PARBD</name>
<evidence type="ECO:0000313" key="2">
    <source>
        <dbReference type="EMBL" id="EEH45555.2"/>
    </source>
</evidence>
<accession>C1G439</accession>
<dbReference type="InParanoid" id="C1G439"/>
<feature type="domain" description="BTB" evidence="1">
    <location>
        <begin position="96"/>
        <end position="160"/>
    </location>
</feature>